<keyword evidence="2" id="KW-1185">Reference proteome</keyword>
<dbReference type="RefSeq" id="WP_142854954.1">
    <property type="nucleotide sequence ID" value="NZ_FXWW01000015.1"/>
</dbReference>
<sequence length="66" mass="7625">MAVALSMSGGNILRVILMINQRIFFRTPFETRQFRKFLRQIATFKQLSSTQCRLDQESTQDAANAK</sequence>
<proteinExistence type="predicted"/>
<comment type="caution">
    <text evidence="1">The sequence shown here is derived from an EMBL/GenBank/DDBJ whole genome shotgun (WGS) entry which is preliminary data.</text>
</comment>
<evidence type="ECO:0000313" key="1">
    <source>
        <dbReference type="EMBL" id="TQV65630.1"/>
    </source>
</evidence>
<name>A0A545SKW8_9RHOB</name>
<dbReference type="Proteomes" id="UP000315816">
    <property type="component" value="Unassembled WGS sequence"/>
</dbReference>
<organism evidence="1 2">
    <name type="scientific">Aliiroseovarius halocynthiae</name>
    <dbReference type="NCBI Taxonomy" id="985055"/>
    <lineage>
        <taxon>Bacteria</taxon>
        <taxon>Pseudomonadati</taxon>
        <taxon>Pseudomonadota</taxon>
        <taxon>Alphaproteobacteria</taxon>
        <taxon>Rhodobacterales</taxon>
        <taxon>Paracoccaceae</taxon>
        <taxon>Aliiroseovarius</taxon>
    </lineage>
</organism>
<dbReference type="AlphaFoldDB" id="A0A545SKW8"/>
<protein>
    <submittedName>
        <fullName evidence="1">Uncharacterized protein</fullName>
    </submittedName>
</protein>
<dbReference type="EMBL" id="VICH01000020">
    <property type="protein sequence ID" value="TQV65630.1"/>
    <property type="molecule type" value="Genomic_DNA"/>
</dbReference>
<reference evidence="1 2" key="1">
    <citation type="submission" date="2019-06" db="EMBL/GenBank/DDBJ databases">
        <title>A novel species of marine bacteria.</title>
        <authorList>
            <person name="Wang Y."/>
        </authorList>
    </citation>
    <scope>NUCLEOTIDE SEQUENCE [LARGE SCALE GENOMIC DNA]</scope>
    <source>
        <strain evidence="1 2">MA1-10</strain>
    </source>
</reference>
<accession>A0A545SKW8</accession>
<gene>
    <name evidence="1" type="ORF">FIL88_16370</name>
</gene>
<evidence type="ECO:0000313" key="2">
    <source>
        <dbReference type="Proteomes" id="UP000315816"/>
    </source>
</evidence>